<dbReference type="EMBL" id="AOLN01000018">
    <property type="protein sequence ID" value="ELZ91449.1"/>
    <property type="molecule type" value="Genomic_DNA"/>
</dbReference>
<sequence length="61" mass="6328">METERGVPNILGGGTMGVSLLFFAVAVADFFGVLHAPLFASIYAVFGVITASLGVILVRLT</sequence>
<feature type="transmembrane region" description="Helical" evidence="1">
    <location>
        <begin position="40"/>
        <end position="60"/>
    </location>
</feature>
<gene>
    <name evidence="2" type="ORF">C440_14084</name>
</gene>
<proteinExistence type="predicted"/>
<dbReference type="AlphaFoldDB" id="M0I7M5"/>
<keyword evidence="3" id="KW-1185">Reference proteome</keyword>
<evidence type="ECO:0000313" key="2">
    <source>
        <dbReference type="EMBL" id="ELZ91449.1"/>
    </source>
</evidence>
<reference evidence="2 3" key="1">
    <citation type="journal article" date="2014" name="PLoS Genet.">
        <title>Phylogenetically driven sequencing of extremely halophilic archaea reveals strategies for static and dynamic osmo-response.</title>
        <authorList>
            <person name="Becker E.A."/>
            <person name="Seitzer P.M."/>
            <person name="Tritt A."/>
            <person name="Larsen D."/>
            <person name="Krusor M."/>
            <person name="Yao A.I."/>
            <person name="Wu D."/>
            <person name="Madern D."/>
            <person name="Eisen J.A."/>
            <person name="Darling A.E."/>
            <person name="Facciotti M.T."/>
        </authorList>
    </citation>
    <scope>NUCLEOTIDE SEQUENCE [LARGE SCALE GENOMIC DNA]</scope>
    <source>
        <strain evidence="2 3">ATCC BAA-1512</strain>
    </source>
</reference>
<organism evidence="2 3">
    <name type="scientific">Haloferax mucosum ATCC BAA-1512</name>
    <dbReference type="NCBI Taxonomy" id="662479"/>
    <lineage>
        <taxon>Archaea</taxon>
        <taxon>Methanobacteriati</taxon>
        <taxon>Methanobacteriota</taxon>
        <taxon>Stenosarchaea group</taxon>
        <taxon>Halobacteria</taxon>
        <taxon>Halobacteriales</taxon>
        <taxon>Haloferacaceae</taxon>
        <taxon>Haloferax</taxon>
    </lineage>
</organism>
<protein>
    <submittedName>
        <fullName evidence="2">Uncharacterized protein</fullName>
    </submittedName>
</protein>
<keyword evidence="1" id="KW-0472">Membrane</keyword>
<keyword evidence="1" id="KW-0812">Transmembrane</keyword>
<evidence type="ECO:0000256" key="1">
    <source>
        <dbReference type="SAM" id="Phobius"/>
    </source>
</evidence>
<dbReference type="STRING" id="662479.C440_14084"/>
<accession>M0I7M5</accession>
<name>M0I7M5_9EURY</name>
<dbReference type="PATRIC" id="fig|662479.7.peg.2852"/>
<feature type="transmembrane region" description="Helical" evidence="1">
    <location>
        <begin position="12"/>
        <end position="34"/>
    </location>
</feature>
<dbReference type="Proteomes" id="UP000011550">
    <property type="component" value="Unassembled WGS sequence"/>
</dbReference>
<keyword evidence="1" id="KW-1133">Transmembrane helix</keyword>
<dbReference type="RefSeq" id="WP_008321203.1">
    <property type="nucleotide sequence ID" value="NZ_AOLN01000018.1"/>
</dbReference>
<evidence type="ECO:0000313" key="3">
    <source>
        <dbReference type="Proteomes" id="UP000011550"/>
    </source>
</evidence>
<comment type="caution">
    <text evidence="2">The sequence shown here is derived from an EMBL/GenBank/DDBJ whole genome shotgun (WGS) entry which is preliminary data.</text>
</comment>